<gene>
    <name evidence="2" type="ORF">HPP92_024161</name>
</gene>
<evidence type="ECO:0000313" key="2">
    <source>
        <dbReference type="EMBL" id="KAG0454869.1"/>
    </source>
</evidence>
<proteinExistence type="predicted"/>
<dbReference type="Proteomes" id="UP000636800">
    <property type="component" value="Chromosome 13"/>
</dbReference>
<keyword evidence="1" id="KW-0472">Membrane</keyword>
<feature type="transmembrane region" description="Helical" evidence="1">
    <location>
        <begin position="151"/>
        <end position="174"/>
    </location>
</feature>
<comment type="caution">
    <text evidence="2">The sequence shown here is derived from an EMBL/GenBank/DDBJ whole genome shotgun (WGS) entry which is preliminary data.</text>
</comment>
<dbReference type="AlphaFoldDB" id="A0A835U9N7"/>
<dbReference type="PANTHER" id="PTHR46631:SF4">
    <property type="entry name" value="OS06G0359400 PROTEIN"/>
    <property type="match status" value="1"/>
</dbReference>
<keyword evidence="3" id="KW-1185">Reference proteome</keyword>
<accession>A0A835U9N7</accession>
<dbReference type="EMBL" id="JADCNL010000013">
    <property type="protein sequence ID" value="KAG0454869.1"/>
    <property type="molecule type" value="Genomic_DNA"/>
</dbReference>
<protein>
    <recommendedName>
        <fullName evidence="4">60S ribosomal protein L18a-like protein</fullName>
    </recommendedName>
</protein>
<evidence type="ECO:0000256" key="1">
    <source>
        <dbReference type="SAM" id="Phobius"/>
    </source>
</evidence>
<organism evidence="2 3">
    <name type="scientific">Vanilla planifolia</name>
    <name type="common">Vanilla</name>
    <dbReference type="NCBI Taxonomy" id="51239"/>
    <lineage>
        <taxon>Eukaryota</taxon>
        <taxon>Viridiplantae</taxon>
        <taxon>Streptophyta</taxon>
        <taxon>Embryophyta</taxon>
        <taxon>Tracheophyta</taxon>
        <taxon>Spermatophyta</taxon>
        <taxon>Magnoliopsida</taxon>
        <taxon>Liliopsida</taxon>
        <taxon>Asparagales</taxon>
        <taxon>Orchidaceae</taxon>
        <taxon>Vanilloideae</taxon>
        <taxon>Vanilleae</taxon>
        <taxon>Vanilla</taxon>
    </lineage>
</organism>
<keyword evidence="1" id="KW-0812">Transmembrane</keyword>
<evidence type="ECO:0000313" key="3">
    <source>
        <dbReference type="Proteomes" id="UP000636800"/>
    </source>
</evidence>
<dbReference type="InterPro" id="IPR044804">
    <property type="entry name" value="Ribosomal_eL20z-like"/>
</dbReference>
<dbReference type="PANTHER" id="PTHR46631">
    <property type="entry name" value="60S RIBOSOMAL PROTEIN L18A-LIKE"/>
    <property type="match status" value="1"/>
</dbReference>
<reference evidence="2 3" key="1">
    <citation type="journal article" date="2020" name="Nat. Food">
        <title>A phased Vanilla planifolia genome enables genetic improvement of flavour and production.</title>
        <authorList>
            <person name="Hasing T."/>
            <person name="Tang H."/>
            <person name="Brym M."/>
            <person name="Khazi F."/>
            <person name="Huang T."/>
            <person name="Chambers A.H."/>
        </authorList>
    </citation>
    <scope>NUCLEOTIDE SEQUENCE [LARGE SCALE GENOMIC DNA]</scope>
    <source>
        <tissue evidence="2">Leaf</tissue>
    </source>
</reference>
<keyword evidence="1" id="KW-1133">Transmembrane helix</keyword>
<sequence>MEEGKNGEAAIDYGTFVSPLPCAHVVSIGLPLPVPPPCFSGVHPAAAAGVYPPRVTDVYRTQAAASGPPLLAHAHYPATSPYYSQGYQACPGGVALVAQGTPFKMERLPCCGLGIGWFLFVTGFFLAAIPWYAGALILLFSRTDYREKPGLVACIIAAVLAANAALMGLTKGIFPW</sequence>
<name>A0A835U9N7_VANPL</name>
<evidence type="ECO:0008006" key="4">
    <source>
        <dbReference type="Google" id="ProtNLM"/>
    </source>
</evidence>
<feature type="transmembrane region" description="Helical" evidence="1">
    <location>
        <begin position="115"/>
        <end position="139"/>
    </location>
</feature>
<dbReference type="OrthoDB" id="6159439at2759"/>